<keyword evidence="4 5" id="KW-0472">Membrane</keyword>
<comment type="caution">
    <text evidence="6">The sequence shown here is derived from an EMBL/GenBank/DDBJ whole genome shotgun (WGS) entry which is preliminary data.</text>
</comment>
<evidence type="ECO:0000313" key="6">
    <source>
        <dbReference type="EMBL" id="MBV0934333.1"/>
    </source>
</evidence>
<keyword evidence="2 5" id="KW-0812">Transmembrane</keyword>
<evidence type="ECO:0000256" key="5">
    <source>
        <dbReference type="SAM" id="Phobius"/>
    </source>
</evidence>
<dbReference type="EMBL" id="JAHQZT010000021">
    <property type="protein sequence ID" value="MBV0934333.1"/>
    <property type="molecule type" value="Genomic_DNA"/>
</dbReference>
<evidence type="ECO:0000256" key="1">
    <source>
        <dbReference type="ARBA" id="ARBA00004127"/>
    </source>
</evidence>
<name>A0ABS6MDF1_9GAMM</name>
<dbReference type="PANTHER" id="PTHR43847">
    <property type="entry name" value="BLL3993 PROTEIN"/>
    <property type="match status" value="1"/>
</dbReference>
<dbReference type="InterPro" id="IPR007318">
    <property type="entry name" value="Phopholipid_MeTrfase"/>
</dbReference>
<sequence length="152" mass="17015">MNALELKVPPPAMAAVVALLIYGGDWLWPAAWLGTAPTGLVLGVVALALLIGVAAVAHFFQVGTTVHPHCPDKSRVLVARGVYRFSRNPMYLALLLMLVAWSLHLGWPGAPLGWALFVAWITRFQIRPEERILAQVFGEEYRDYCRRVRRWL</sequence>
<organism evidence="6 7">
    <name type="scientific">Marinobacterium weihaiense</name>
    <dbReference type="NCBI Taxonomy" id="2851016"/>
    <lineage>
        <taxon>Bacteria</taxon>
        <taxon>Pseudomonadati</taxon>
        <taxon>Pseudomonadota</taxon>
        <taxon>Gammaproteobacteria</taxon>
        <taxon>Oceanospirillales</taxon>
        <taxon>Oceanospirillaceae</taxon>
        <taxon>Marinobacterium</taxon>
    </lineage>
</organism>
<protein>
    <submittedName>
        <fullName evidence="6">Isoprenylcysteine carboxylmethyltransferase family protein</fullName>
    </submittedName>
</protein>
<evidence type="ECO:0000256" key="2">
    <source>
        <dbReference type="ARBA" id="ARBA00022692"/>
    </source>
</evidence>
<feature type="transmembrane region" description="Helical" evidence="5">
    <location>
        <begin position="12"/>
        <end position="33"/>
    </location>
</feature>
<reference evidence="6 7" key="1">
    <citation type="submission" date="2021-06" db="EMBL/GenBank/DDBJ databases">
        <title>Bacterium isolated from marine sediment.</title>
        <authorList>
            <person name="Zhu K.-L."/>
            <person name="Du Z.-J."/>
            <person name="Liang Q.-Y."/>
        </authorList>
    </citation>
    <scope>NUCLEOTIDE SEQUENCE [LARGE SCALE GENOMIC DNA]</scope>
    <source>
        <strain evidence="6 7">A346</strain>
    </source>
</reference>
<dbReference type="PANTHER" id="PTHR43847:SF1">
    <property type="entry name" value="BLL3993 PROTEIN"/>
    <property type="match status" value="1"/>
</dbReference>
<feature type="transmembrane region" description="Helical" evidence="5">
    <location>
        <begin position="40"/>
        <end position="60"/>
    </location>
</feature>
<dbReference type="InterPro" id="IPR052527">
    <property type="entry name" value="Metal_cation-efflux_comp"/>
</dbReference>
<dbReference type="Pfam" id="PF04191">
    <property type="entry name" value="PEMT"/>
    <property type="match status" value="1"/>
</dbReference>
<feature type="transmembrane region" description="Helical" evidence="5">
    <location>
        <begin position="90"/>
        <end position="121"/>
    </location>
</feature>
<dbReference type="Proteomes" id="UP000755551">
    <property type="component" value="Unassembled WGS sequence"/>
</dbReference>
<gene>
    <name evidence="6" type="ORF">KTN04_13390</name>
</gene>
<comment type="subcellular location">
    <subcellularLocation>
        <location evidence="1">Endomembrane system</location>
        <topology evidence="1">Multi-pass membrane protein</topology>
    </subcellularLocation>
</comment>
<evidence type="ECO:0000256" key="3">
    <source>
        <dbReference type="ARBA" id="ARBA00022989"/>
    </source>
</evidence>
<keyword evidence="3 5" id="KW-1133">Transmembrane helix</keyword>
<evidence type="ECO:0000256" key="4">
    <source>
        <dbReference type="ARBA" id="ARBA00023136"/>
    </source>
</evidence>
<dbReference type="RefSeq" id="WP_217335741.1">
    <property type="nucleotide sequence ID" value="NZ_JAHQZT010000021.1"/>
</dbReference>
<keyword evidence="7" id="KW-1185">Reference proteome</keyword>
<proteinExistence type="predicted"/>
<evidence type="ECO:0000313" key="7">
    <source>
        <dbReference type="Proteomes" id="UP000755551"/>
    </source>
</evidence>
<accession>A0ABS6MDF1</accession>